<organism evidence="2 3">
    <name type="scientific">Pseudoalteromonas piscicida</name>
    <dbReference type="NCBI Taxonomy" id="43662"/>
    <lineage>
        <taxon>Bacteria</taxon>
        <taxon>Pseudomonadati</taxon>
        <taxon>Pseudomonadota</taxon>
        <taxon>Gammaproteobacteria</taxon>
        <taxon>Alteromonadales</taxon>
        <taxon>Pseudoalteromonadaceae</taxon>
        <taxon>Pseudoalteromonas</taxon>
    </lineage>
</organism>
<sequence>MAEPTIYPVRIISQQPDGYRRASITLKRGVNEHRVTEPQLEALKKDTRLTVQVIQASESAATQSHLESGSVGGDVALDLSQAPEELAHIIAALYELKPTKKPNVDELAFEVDGISGEQKPSAAERDDAWAWYQAHVVSVEQ</sequence>
<feature type="domain" description="Mu-like prophage FluMu N-terminal" evidence="1">
    <location>
        <begin position="10"/>
        <end position="56"/>
    </location>
</feature>
<accession>A0AAD0W2T7</accession>
<dbReference type="SUPFAM" id="SSF160059">
    <property type="entry name" value="PriA/YqbF domain"/>
    <property type="match status" value="1"/>
</dbReference>
<protein>
    <recommendedName>
        <fullName evidence="1">Mu-like prophage FluMu N-terminal domain-containing protein</fullName>
    </recommendedName>
</protein>
<evidence type="ECO:0000313" key="3">
    <source>
        <dbReference type="Proteomes" id="UP000258102"/>
    </source>
</evidence>
<dbReference type="Gene3D" id="3.40.5.80">
    <property type="match status" value="1"/>
</dbReference>
<proteinExistence type="predicted"/>
<reference evidence="2 3" key="1">
    <citation type="submission" date="2018-08" db="EMBL/GenBank/DDBJ databases">
        <title>Whole Genome Sequences of Two Pseudoalteromonas piscicida Strains, DE1-A and DE2-A, which Exhibit Strong Antibacterial Activity against Vibrio vulnificus.</title>
        <authorList>
            <person name="Richards G.P."/>
            <person name="Needleman D.S."/>
            <person name="Watson M.A."/>
            <person name="Polson S.W."/>
        </authorList>
    </citation>
    <scope>NUCLEOTIDE SEQUENCE [LARGE SCALE GENOMIC DNA]</scope>
    <source>
        <strain evidence="2 3">DE2-A</strain>
    </source>
</reference>
<dbReference type="Pfam" id="PF17891">
    <property type="entry name" value="FluMu_N"/>
    <property type="match status" value="1"/>
</dbReference>
<gene>
    <name evidence="2" type="ORF">D0511_05465</name>
</gene>
<evidence type="ECO:0000259" key="1">
    <source>
        <dbReference type="Pfam" id="PF17891"/>
    </source>
</evidence>
<dbReference type="EMBL" id="CP031761">
    <property type="protein sequence ID" value="AXR01580.1"/>
    <property type="molecule type" value="Genomic_DNA"/>
</dbReference>
<dbReference type="InterPro" id="IPR041227">
    <property type="entry name" value="FluMu_N"/>
</dbReference>
<name>A0AAD0W2T7_PSEO7</name>
<evidence type="ECO:0000313" key="2">
    <source>
        <dbReference type="EMBL" id="AXR01580.1"/>
    </source>
</evidence>
<dbReference type="AlphaFoldDB" id="A0AAD0W2T7"/>
<dbReference type="Proteomes" id="UP000258102">
    <property type="component" value="Chromosome 1"/>
</dbReference>
<dbReference type="RefSeq" id="WP_088531247.1">
    <property type="nucleotide sequence ID" value="NZ_CP021646.1"/>
</dbReference>
<dbReference type="KEGG" id="ppis:B1L02_12265"/>